<evidence type="ECO:0000256" key="3">
    <source>
        <dbReference type="ARBA" id="ARBA00022475"/>
    </source>
</evidence>
<protein>
    <submittedName>
        <fullName evidence="9">Alkanesulfonate transporter permease subunit</fullName>
    </submittedName>
</protein>
<comment type="subcellular location">
    <subcellularLocation>
        <location evidence="1 7">Cell membrane</location>
        <topology evidence="1 7">Multi-pass membrane protein</topology>
    </subcellularLocation>
</comment>
<dbReference type="Pfam" id="PF00528">
    <property type="entry name" value="BPD_transp_1"/>
    <property type="match status" value="1"/>
</dbReference>
<comment type="caution">
    <text evidence="9">The sequence shown here is derived from an EMBL/GenBank/DDBJ whole genome shotgun (WGS) entry which is preliminary data.</text>
</comment>
<keyword evidence="6 7" id="KW-0472">Membrane</keyword>
<evidence type="ECO:0000256" key="4">
    <source>
        <dbReference type="ARBA" id="ARBA00022692"/>
    </source>
</evidence>
<proteinExistence type="inferred from homology"/>
<evidence type="ECO:0000256" key="1">
    <source>
        <dbReference type="ARBA" id="ARBA00004651"/>
    </source>
</evidence>
<feature type="transmembrane region" description="Helical" evidence="7">
    <location>
        <begin position="34"/>
        <end position="56"/>
    </location>
</feature>
<evidence type="ECO:0000313" key="9">
    <source>
        <dbReference type="EMBL" id="VFA88533.1"/>
    </source>
</evidence>
<feature type="transmembrane region" description="Helical" evidence="7">
    <location>
        <begin position="102"/>
        <end position="123"/>
    </location>
</feature>
<keyword evidence="3" id="KW-1003">Cell membrane</keyword>
<feature type="transmembrane region" description="Helical" evidence="7">
    <location>
        <begin position="159"/>
        <end position="181"/>
    </location>
</feature>
<keyword evidence="5 7" id="KW-1133">Transmembrane helix</keyword>
<dbReference type="GO" id="GO:0005886">
    <property type="term" value="C:plasma membrane"/>
    <property type="evidence" value="ECO:0007669"/>
    <property type="project" value="UniProtKB-SubCell"/>
</dbReference>
<feature type="domain" description="ABC transmembrane type-1" evidence="8">
    <location>
        <begin position="91"/>
        <end position="275"/>
    </location>
</feature>
<dbReference type="InterPro" id="IPR035906">
    <property type="entry name" value="MetI-like_sf"/>
</dbReference>
<comment type="similarity">
    <text evidence="7">Belongs to the binding-protein-dependent transport system permease family.</text>
</comment>
<sequence>MSTDVTGPAATTGPVGVEPKSSARGGFGAGGVLAAARFLGSLTMSFVLILVIWWLFLLDYPDIGPIIGRTPADVFEFLFTDPDSKVARDRIFDNLWITLTDAAIGFVAGMLAAVVVAAIFVVSRPAAQTFMPIAMLLRSVPLVAMTPLITVIVGRGVALVAVMGGIVVFFPALVMIMTGLANAPRQIGDVISVYGGGRWTALRRSAIPSAVPSLFSAAKVSVPGALIGATVAEWLGTNKGLGASLQQALPSAAYDELWASVLVITVSSIVIYAVVGVIETVVLSQMGMRQT</sequence>
<reference evidence="9 10" key="1">
    <citation type="submission" date="2019-02" db="EMBL/GenBank/DDBJ databases">
        <authorList>
            <consortium name="Pathogen Informatics"/>
        </authorList>
    </citation>
    <scope>NUCLEOTIDE SEQUENCE [LARGE SCALE GENOMIC DNA]</scope>
    <source>
        <strain evidence="9 10">3012STDY6756503</strain>
    </source>
</reference>
<dbReference type="SUPFAM" id="SSF161098">
    <property type="entry name" value="MetI-like"/>
    <property type="match status" value="1"/>
</dbReference>
<dbReference type="CDD" id="cd06261">
    <property type="entry name" value="TM_PBP2"/>
    <property type="match status" value="1"/>
</dbReference>
<evidence type="ECO:0000256" key="5">
    <source>
        <dbReference type="ARBA" id="ARBA00022989"/>
    </source>
</evidence>
<dbReference type="PANTHER" id="PTHR30151">
    <property type="entry name" value="ALKANE SULFONATE ABC TRANSPORTER-RELATED, MEMBRANE SUBUNIT"/>
    <property type="match status" value="1"/>
</dbReference>
<dbReference type="InterPro" id="IPR000515">
    <property type="entry name" value="MetI-like"/>
</dbReference>
<dbReference type="AlphaFoldDB" id="A0ABD7V2E6"/>
<accession>A0ABD7V2E6</accession>
<evidence type="ECO:0000256" key="6">
    <source>
        <dbReference type="ARBA" id="ARBA00023136"/>
    </source>
</evidence>
<dbReference type="EMBL" id="CAACYD010000006">
    <property type="protein sequence ID" value="VFA88533.1"/>
    <property type="molecule type" value="Genomic_DNA"/>
</dbReference>
<gene>
    <name evidence="9" type="ORF">NCTC8139_02079</name>
</gene>
<organism evidence="9 10">
    <name type="scientific">Gordonia paraffinivorans</name>
    <dbReference type="NCBI Taxonomy" id="175628"/>
    <lineage>
        <taxon>Bacteria</taxon>
        <taxon>Bacillati</taxon>
        <taxon>Actinomycetota</taxon>
        <taxon>Actinomycetes</taxon>
        <taxon>Mycobacteriales</taxon>
        <taxon>Gordoniaceae</taxon>
        <taxon>Gordonia</taxon>
    </lineage>
</organism>
<name>A0ABD7V2E6_9ACTN</name>
<keyword evidence="2 7" id="KW-0813">Transport</keyword>
<dbReference type="Gene3D" id="1.10.3720.10">
    <property type="entry name" value="MetI-like"/>
    <property type="match status" value="1"/>
</dbReference>
<dbReference type="PANTHER" id="PTHR30151:SF0">
    <property type="entry name" value="ABC TRANSPORTER PERMEASE PROTEIN MJ0413-RELATED"/>
    <property type="match status" value="1"/>
</dbReference>
<feature type="transmembrane region" description="Helical" evidence="7">
    <location>
        <begin position="257"/>
        <end position="283"/>
    </location>
</feature>
<evidence type="ECO:0000313" key="10">
    <source>
        <dbReference type="Proteomes" id="UP000360750"/>
    </source>
</evidence>
<evidence type="ECO:0000256" key="2">
    <source>
        <dbReference type="ARBA" id="ARBA00022448"/>
    </source>
</evidence>
<feature type="transmembrane region" description="Helical" evidence="7">
    <location>
        <begin position="135"/>
        <end position="153"/>
    </location>
</feature>
<dbReference type="Proteomes" id="UP000360750">
    <property type="component" value="Unassembled WGS sequence"/>
</dbReference>
<keyword evidence="4 7" id="KW-0812">Transmembrane</keyword>
<evidence type="ECO:0000256" key="7">
    <source>
        <dbReference type="RuleBase" id="RU363032"/>
    </source>
</evidence>
<dbReference type="PROSITE" id="PS50928">
    <property type="entry name" value="ABC_TM1"/>
    <property type="match status" value="1"/>
</dbReference>
<evidence type="ECO:0000259" key="8">
    <source>
        <dbReference type="PROSITE" id="PS50928"/>
    </source>
</evidence>